<protein>
    <submittedName>
        <fullName evidence="3">Uncharacterized protein</fullName>
    </submittedName>
</protein>
<dbReference type="EMBL" id="JACGCI010000002">
    <property type="protein sequence ID" value="KAF6765755.1"/>
    <property type="molecule type" value="Genomic_DNA"/>
</dbReference>
<feature type="compositionally biased region" description="Acidic residues" evidence="2">
    <location>
        <begin position="206"/>
        <end position="215"/>
    </location>
</feature>
<feature type="coiled-coil region" evidence="1">
    <location>
        <begin position="351"/>
        <end position="385"/>
    </location>
</feature>
<comment type="caution">
    <text evidence="3">The sequence shown here is derived from an EMBL/GenBank/DDBJ whole genome shotgun (WGS) entry which is preliminary data.</text>
</comment>
<feature type="compositionally biased region" description="Low complexity" evidence="2">
    <location>
        <begin position="195"/>
        <end position="204"/>
    </location>
</feature>
<dbReference type="AlphaFoldDB" id="A0A8H6MEL3"/>
<evidence type="ECO:0000313" key="3">
    <source>
        <dbReference type="EMBL" id="KAF6765755.1"/>
    </source>
</evidence>
<evidence type="ECO:0000256" key="1">
    <source>
        <dbReference type="SAM" id="Coils"/>
    </source>
</evidence>
<reference evidence="3 4" key="1">
    <citation type="submission" date="2020-07" db="EMBL/GenBank/DDBJ databases">
        <title>Comparative genomics of pyrophilous fungi reveals a link between fire events and developmental genes.</title>
        <authorList>
            <consortium name="DOE Joint Genome Institute"/>
            <person name="Steindorff A.S."/>
            <person name="Carver A."/>
            <person name="Calhoun S."/>
            <person name="Stillman K."/>
            <person name="Liu H."/>
            <person name="Lipzen A."/>
            <person name="Pangilinan J."/>
            <person name="Labutti K."/>
            <person name="Bruns T.D."/>
            <person name="Grigoriev I.V."/>
        </authorList>
    </citation>
    <scope>NUCLEOTIDE SEQUENCE [LARGE SCALE GENOMIC DNA]</scope>
    <source>
        <strain evidence="3 4">CBS 144469</strain>
    </source>
</reference>
<keyword evidence="4" id="KW-1185">Reference proteome</keyword>
<proteinExistence type="predicted"/>
<organism evidence="3 4">
    <name type="scientific">Ephemerocybe angulata</name>
    <dbReference type="NCBI Taxonomy" id="980116"/>
    <lineage>
        <taxon>Eukaryota</taxon>
        <taxon>Fungi</taxon>
        <taxon>Dikarya</taxon>
        <taxon>Basidiomycota</taxon>
        <taxon>Agaricomycotina</taxon>
        <taxon>Agaricomycetes</taxon>
        <taxon>Agaricomycetidae</taxon>
        <taxon>Agaricales</taxon>
        <taxon>Agaricineae</taxon>
        <taxon>Psathyrellaceae</taxon>
        <taxon>Ephemerocybe</taxon>
    </lineage>
</organism>
<evidence type="ECO:0000313" key="4">
    <source>
        <dbReference type="Proteomes" id="UP000521943"/>
    </source>
</evidence>
<feature type="compositionally biased region" description="Pro residues" evidence="2">
    <location>
        <begin position="118"/>
        <end position="128"/>
    </location>
</feature>
<gene>
    <name evidence="3" type="ORF">DFP72DRAFT_1058312</name>
</gene>
<evidence type="ECO:0000256" key="2">
    <source>
        <dbReference type="SAM" id="MobiDB-lite"/>
    </source>
</evidence>
<name>A0A8H6MEL3_9AGAR</name>
<keyword evidence="1" id="KW-0175">Coiled coil</keyword>
<dbReference type="Proteomes" id="UP000521943">
    <property type="component" value="Unassembled WGS sequence"/>
</dbReference>
<sequence length="433" mass="46408">MPYPTNNIHQFTGPGYPSHMQMYPPMNGYFPQGVPSSSGHVQPGQDVYSANQYLPQQGQLSSAPSNAPHGAPMGYYHPHAHMMNHPFNAPWIHQPPTPSNHAQGSLQTYAPMNRSAPVPVPAPAPPPSAAFGIDPSLLDEEPVPAPDTSTIVNQAATQSQQAQPEDQVALEADPVAPGGNDDGKVEGNSNEEENAGNQEEANVQSDVEEGPEADEQGAGADHQKGPTMAPIRGRHVSSANALHGWLDGVGCGDHPVEMPRMHATKPVLTAAAATKAYRGMANSLISKAEHVAIRTGSWVYVAIQHPRSGTSFLHYGSRKFRREYPKGLADVHKAMTHFMSTVVIGNTQVRTERVGEELKKKDAEIEEKNAELARLGAEVERLRNQNPNPAGRPMQELVALLSSIESSKEPVSAKALLESISSGIPPSRSDPSN</sequence>
<feature type="region of interest" description="Disordered" evidence="2">
    <location>
        <begin position="172"/>
        <end position="231"/>
    </location>
</feature>
<feature type="region of interest" description="Disordered" evidence="2">
    <location>
        <begin position="111"/>
        <end position="148"/>
    </location>
</feature>
<accession>A0A8H6MEL3</accession>